<proteinExistence type="predicted"/>
<reference evidence="1" key="1">
    <citation type="submission" date="2016-10" db="EMBL/GenBank/DDBJ databases">
        <title>Sequence of Gallionella enrichment culture.</title>
        <authorList>
            <person name="Poehlein A."/>
            <person name="Muehling M."/>
            <person name="Daniel R."/>
        </authorList>
    </citation>
    <scope>NUCLEOTIDE SEQUENCE</scope>
</reference>
<dbReference type="InterPro" id="IPR010144">
    <property type="entry name" value="CRISPR-assoc_prot_Csd1-typ"/>
</dbReference>
<comment type="caution">
    <text evidence="1">The sequence shown here is derived from an EMBL/GenBank/DDBJ whole genome shotgun (WGS) entry which is preliminary data.</text>
</comment>
<gene>
    <name evidence="1" type="ORF">GALL_159400</name>
</gene>
<dbReference type="NCBIfam" id="TIGR01863">
    <property type="entry name" value="cas_Csd1"/>
    <property type="match status" value="1"/>
</dbReference>
<sequence>MTLLASLTKAYERMAERHEVPPFGYSNEKIGFVISLNADGSVANIGDLRRDEGKKRLAPLMVVPQPVKRTSGVAPNFLWDKSSYVLGVTTGDGKRLADEHAAFVQLHERVCGNSADPGLNAFLTFLRTWSPAHFADLGWPEEMKDQNIVFALENERLDGLYLHDRPEARRLWAALSTSGERSRAVCLISGEPAAIARLHPAIKGVWGGQTSGVSLVSYNKEAFESYGHIQGDNAPISESAAFAYTTVLNTFLESGSSHRIQLGDASTVFWADASSAPAAQLAEDMFQAMFEGIDEGKQAGAVGALLEQIRQGRPVRDFAPDLGEGVRFHVLGLAPNAARVSIRFWLDDDFGHLAEHYRQYQTETRIEPPPHDPHPPLWKYLLETAVLGKRENIPPTLAGDCMRAILTGNRYPATLLSNVLLRLRSDKEVSALRVALLKAVLIRNFGHKEAPVALDPDNTDKGYLLGRLFALYEQVQTTALGRNVNATIKDKFYGSASAQPRKVFHLLDRGSANHLSKIGKQAPGLRISLERQIGALMEMLAPSDDPFPAALSSQQQALFGLGYYHQRNEFFRPKAKDAADHKEDTP</sequence>
<dbReference type="EMBL" id="MLJW01000078">
    <property type="protein sequence ID" value="OIR02081.1"/>
    <property type="molecule type" value="Genomic_DNA"/>
</dbReference>
<dbReference type="AlphaFoldDB" id="A0A1J5S120"/>
<dbReference type="CDD" id="cd09757">
    <property type="entry name" value="Cas8c_I-C"/>
    <property type="match status" value="1"/>
</dbReference>
<protein>
    <submittedName>
        <fullName evidence="1">CRISPR-associated protein (Cas_Csd1)</fullName>
    </submittedName>
</protein>
<dbReference type="Pfam" id="PF09709">
    <property type="entry name" value="Cas_Csd1"/>
    <property type="match status" value="1"/>
</dbReference>
<evidence type="ECO:0000313" key="1">
    <source>
        <dbReference type="EMBL" id="OIR02081.1"/>
    </source>
</evidence>
<accession>A0A1J5S120</accession>
<organism evidence="1">
    <name type="scientific">mine drainage metagenome</name>
    <dbReference type="NCBI Taxonomy" id="410659"/>
    <lineage>
        <taxon>unclassified sequences</taxon>
        <taxon>metagenomes</taxon>
        <taxon>ecological metagenomes</taxon>
    </lineage>
</organism>
<name>A0A1J5S120_9ZZZZ</name>